<dbReference type="PANTHER" id="PTHR11785">
    <property type="entry name" value="AMINO ACID TRANSPORTER"/>
    <property type="match status" value="1"/>
</dbReference>
<keyword evidence="4 5" id="KW-0472">Membrane</keyword>
<evidence type="ECO:0000256" key="3">
    <source>
        <dbReference type="ARBA" id="ARBA00022989"/>
    </source>
</evidence>
<keyword evidence="7" id="KW-1185">Reference proteome</keyword>
<evidence type="ECO:0000313" key="6">
    <source>
        <dbReference type="EMBL" id="KAJ5556489.1"/>
    </source>
</evidence>
<keyword evidence="2 5" id="KW-0812">Transmembrane</keyword>
<feature type="transmembrane region" description="Helical" evidence="5">
    <location>
        <begin position="208"/>
        <end position="228"/>
    </location>
</feature>
<protein>
    <submittedName>
        <fullName evidence="6">Methionine permease</fullName>
    </submittedName>
</protein>
<feature type="transmembrane region" description="Helical" evidence="5">
    <location>
        <begin position="313"/>
        <end position="331"/>
    </location>
</feature>
<evidence type="ECO:0000256" key="1">
    <source>
        <dbReference type="ARBA" id="ARBA00004141"/>
    </source>
</evidence>
<dbReference type="GO" id="GO:0015179">
    <property type="term" value="F:L-amino acid transmembrane transporter activity"/>
    <property type="evidence" value="ECO:0007669"/>
    <property type="project" value="TreeGrafter"/>
</dbReference>
<feature type="transmembrane region" description="Helical" evidence="5">
    <location>
        <begin position="278"/>
        <end position="301"/>
    </location>
</feature>
<dbReference type="AlphaFoldDB" id="A0AAD6GIY1"/>
<dbReference type="PIRSF" id="PIRSF006060">
    <property type="entry name" value="AA_transporter"/>
    <property type="match status" value="1"/>
</dbReference>
<accession>A0AAD6GIY1</accession>
<name>A0AAD6GIY1_9EURO</name>
<gene>
    <name evidence="6" type="ORF">N7494_000404</name>
</gene>
<dbReference type="Pfam" id="PF13520">
    <property type="entry name" value="AA_permease_2"/>
    <property type="match status" value="2"/>
</dbReference>
<feature type="transmembrane region" description="Helical" evidence="5">
    <location>
        <begin position="249"/>
        <end position="272"/>
    </location>
</feature>
<evidence type="ECO:0000256" key="5">
    <source>
        <dbReference type="SAM" id="Phobius"/>
    </source>
</evidence>
<dbReference type="Proteomes" id="UP001220324">
    <property type="component" value="Unassembled WGS sequence"/>
</dbReference>
<comment type="caution">
    <text evidence="6">The sequence shown here is derived from an EMBL/GenBank/DDBJ whole genome shotgun (WGS) entry which is preliminary data.</text>
</comment>
<dbReference type="GO" id="GO:0016020">
    <property type="term" value="C:membrane"/>
    <property type="evidence" value="ECO:0007669"/>
    <property type="project" value="UniProtKB-SubCell"/>
</dbReference>
<dbReference type="EMBL" id="JAQIZZ010000001">
    <property type="protein sequence ID" value="KAJ5556489.1"/>
    <property type="molecule type" value="Genomic_DNA"/>
</dbReference>
<dbReference type="InterPro" id="IPR002293">
    <property type="entry name" value="AA/rel_permease1"/>
</dbReference>
<keyword evidence="3 5" id="KW-1133">Transmembrane helix</keyword>
<sequence length="338" mass="36176">MPKDDSARDGNFNFDSKPNSELHVVEAHVLQERRIGIFGSISLIVNKIIGAGIFSTPATIYSLSGSVGMALIIWVVAGLISISGSLIMMEFGSAIPRSGGIKLYLERSFSPKLLQTCVFLFYCVFLQVSAGNAITCSSYLLLAGGTESTTWKLRGVAIASVGFAGYDNVNAFAAVPKQEFTSSNITIAAVLFRNVFGNSAATKALPSLVALSALGHLLGIAFTVPRVIQELAKDGITPFPTLLMQNRPFTTPIAALITHLGVSILFICAPPAGDAFNFVIGLSSYPYVVLVTGVTIGLVKLRLNKNEEWTAEFSTPWIVIIFYLLANIVSVDPFESIL</sequence>
<feature type="transmembrane region" description="Helical" evidence="5">
    <location>
        <begin position="67"/>
        <end position="92"/>
    </location>
</feature>
<evidence type="ECO:0000313" key="7">
    <source>
        <dbReference type="Proteomes" id="UP001220324"/>
    </source>
</evidence>
<evidence type="ECO:0000256" key="2">
    <source>
        <dbReference type="ARBA" id="ARBA00022692"/>
    </source>
</evidence>
<dbReference type="Gene3D" id="1.20.1740.10">
    <property type="entry name" value="Amino acid/polyamine transporter I"/>
    <property type="match status" value="2"/>
</dbReference>
<comment type="subcellular location">
    <subcellularLocation>
        <location evidence="1">Membrane</location>
        <topology evidence="1">Multi-pass membrane protein</topology>
    </subcellularLocation>
</comment>
<feature type="transmembrane region" description="Helical" evidence="5">
    <location>
        <begin position="35"/>
        <end position="55"/>
    </location>
</feature>
<reference evidence="6 7" key="1">
    <citation type="journal article" date="2023" name="IMA Fungus">
        <title>Comparative genomic study of the Penicillium genus elucidates a diverse pangenome and 15 lateral gene transfer events.</title>
        <authorList>
            <person name="Petersen C."/>
            <person name="Sorensen T."/>
            <person name="Nielsen M.R."/>
            <person name="Sondergaard T.E."/>
            <person name="Sorensen J.L."/>
            <person name="Fitzpatrick D.A."/>
            <person name="Frisvad J.C."/>
            <person name="Nielsen K.L."/>
        </authorList>
    </citation>
    <scope>NUCLEOTIDE SEQUENCE [LARGE SCALE GENOMIC DNA]</scope>
    <source>
        <strain evidence="6 7">IBT 35679</strain>
    </source>
</reference>
<organism evidence="6 7">
    <name type="scientific">Penicillium frequentans</name>
    <dbReference type="NCBI Taxonomy" id="3151616"/>
    <lineage>
        <taxon>Eukaryota</taxon>
        <taxon>Fungi</taxon>
        <taxon>Dikarya</taxon>
        <taxon>Ascomycota</taxon>
        <taxon>Pezizomycotina</taxon>
        <taxon>Eurotiomycetes</taxon>
        <taxon>Eurotiomycetidae</taxon>
        <taxon>Eurotiales</taxon>
        <taxon>Aspergillaceae</taxon>
        <taxon>Penicillium</taxon>
    </lineage>
</organism>
<proteinExistence type="predicted"/>
<evidence type="ECO:0000256" key="4">
    <source>
        <dbReference type="ARBA" id="ARBA00023136"/>
    </source>
</evidence>
<dbReference type="PANTHER" id="PTHR11785:SF353">
    <property type="entry name" value="METHIONINE TRANSPORTER (EUROFUNG)"/>
    <property type="match status" value="1"/>
</dbReference>
<dbReference type="InterPro" id="IPR050598">
    <property type="entry name" value="AminoAcid_Transporter"/>
</dbReference>